<dbReference type="AlphaFoldDB" id="A0A7K5KM48"/>
<dbReference type="Pfam" id="PF00429">
    <property type="entry name" value="TLV_coat"/>
    <property type="match status" value="1"/>
</dbReference>
<feature type="compositionally biased region" description="Basic residues" evidence="1">
    <location>
        <begin position="1"/>
        <end position="12"/>
    </location>
</feature>
<accession>A0A7K5KM48</accession>
<dbReference type="InterPro" id="IPR018154">
    <property type="entry name" value="TLV/ENV_coat_polyprotein"/>
</dbReference>
<dbReference type="Proteomes" id="UP000525714">
    <property type="component" value="Unassembled WGS sequence"/>
</dbReference>
<name>A0A7K5KM48_9TYRA</name>
<gene>
    <name evidence="2" type="primary">Env1_1</name>
    <name evidence="2" type="ORF">MIOMAC_R15258</name>
</gene>
<feature type="region of interest" description="Disordered" evidence="1">
    <location>
        <begin position="1"/>
        <end position="23"/>
    </location>
</feature>
<feature type="non-terminal residue" evidence="2">
    <location>
        <position position="1"/>
    </location>
</feature>
<evidence type="ECO:0000256" key="1">
    <source>
        <dbReference type="SAM" id="MobiDB-lite"/>
    </source>
</evidence>
<keyword evidence="3" id="KW-1185">Reference proteome</keyword>
<evidence type="ECO:0000313" key="2">
    <source>
        <dbReference type="EMBL" id="NWT07057.1"/>
    </source>
</evidence>
<reference evidence="2 3" key="1">
    <citation type="submission" date="2019-09" db="EMBL/GenBank/DDBJ databases">
        <title>Bird 10,000 Genomes (B10K) Project - Family phase.</title>
        <authorList>
            <person name="Zhang G."/>
        </authorList>
    </citation>
    <scope>NUCLEOTIDE SEQUENCE [LARGE SCALE GENOMIC DNA]</scope>
    <source>
        <strain evidence="2">B10K-DU-003-16</strain>
        <tissue evidence="2">Mixed tissue sample</tissue>
    </source>
</reference>
<organism evidence="2 3">
    <name type="scientific">Mionectes macconnelli</name>
    <name type="common">McConnell's flycatcher</name>
    <dbReference type="NCBI Taxonomy" id="254557"/>
    <lineage>
        <taxon>Eukaryota</taxon>
        <taxon>Metazoa</taxon>
        <taxon>Chordata</taxon>
        <taxon>Craniata</taxon>
        <taxon>Vertebrata</taxon>
        <taxon>Euteleostomi</taxon>
        <taxon>Archelosauria</taxon>
        <taxon>Archosauria</taxon>
        <taxon>Dinosauria</taxon>
        <taxon>Saurischia</taxon>
        <taxon>Theropoda</taxon>
        <taxon>Coelurosauria</taxon>
        <taxon>Aves</taxon>
        <taxon>Neognathae</taxon>
        <taxon>Neoaves</taxon>
        <taxon>Telluraves</taxon>
        <taxon>Australaves</taxon>
        <taxon>Passeriformes</taxon>
        <taxon>Tyrannidae</taxon>
        <taxon>Mionectes</taxon>
    </lineage>
</organism>
<protein>
    <submittedName>
        <fullName evidence="2">ENV1 protein</fullName>
    </submittedName>
</protein>
<dbReference type="EMBL" id="VYZC01001497">
    <property type="protein sequence ID" value="NWT07057.1"/>
    <property type="molecule type" value="Genomic_DNA"/>
</dbReference>
<proteinExistence type="predicted"/>
<evidence type="ECO:0000313" key="3">
    <source>
        <dbReference type="Proteomes" id="UP000525714"/>
    </source>
</evidence>
<sequence>MSKLRERLKKRQREREMQPSGYESMFNYSPSVTTLLSTITEPLILLIINLTFSPCIFNRLITAVNGRLEVPHLMLLQGQYEQAREGGVTPTLQQVRELLSKFNEQN</sequence>
<feature type="non-terminal residue" evidence="2">
    <location>
        <position position="106"/>
    </location>
</feature>
<comment type="caution">
    <text evidence="2">The sequence shown here is derived from an EMBL/GenBank/DDBJ whole genome shotgun (WGS) entry which is preliminary data.</text>
</comment>